<protein>
    <recommendedName>
        <fullName evidence="2">Poly(3-hydroxyalkanoate) polymerase subunit PhaE</fullName>
    </recommendedName>
</protein>
<reference evidence="4" key="1">
    <citation type="submission" date="2010-07" db="EMBL/GenBank/DDBJ databases">
        <authorList>
            <consortium name="CONSOLIDER consortium CSD2007-00005"/>
            <person name="Guazzaroni M.-E."/>
            <person name="Richter M."/>
            <person name="Garcia-Salamanca A."/>
            <person name="Yarza P."/>
            <person name="Ferrer M."/>
        </authorList>
    </citation>
    <scope>NUCLEOTIDE SEQUENCE</scope>
</reference>
<evidence type="ECO:0000256" key="3">
    <source>
        <dbReference type="ARBA" id="ARBA00022752"/>
    </source>
</evidence>
<dbReference type="GO" id="GO:0042619">
    <property type="term" value="P:poly-hydroxybutyrate biosynthetic process"/>
    <property type="evidence" value="ECO:0007669"/>
    <property type="project" value="UniProtKB-KW"/>
</dbReference>
<dbReference type="UniPathway" id="UPA00917"/>
<accession>D9PFB3</accession>
<keyword evidence="3" id="KW-0583">PHB biosynthesis</keyword>
<evidence type="ECO:0000313" key="4">
    <source>
        <dbReference type="EMBL" id="EFK97750.1"/>
    </source>
</evidence>
<dbReference type="EMBL" id="ADZX01000041">
    <property type="protein sequence ID" value="EFK97750.1"/>
    <property type="molecule type" value="Genomic_DNA"/>
</dbReference>
<gene>
    <name evidence="4" type="primary">phaE</name>
    <name evidence="4" type="ORF">LDC_0192</name>
</gene>
<dbReference type="AlphaFoldDB" id="D9PFB3"/>
<proteinExistence type="predicted"/>
<evidence type="ECO:0000256" key="1">
    <source>
        <dbReference type="ARBA" id="ARBA00004683"/>
    </source>
</evidence>
<name>D9PFB3_9ZZZZ</name>
<comment type="caution">
    <text evidence="4">The sequence shown here is derived from an EMBL/GenBank/DDBJ whole genome shotgun (WGS) entry which is preliminary data.</text>
</comment>
<evidence type="ECO:0000256" key="2">
    <source>
        <dbReference type="ARBA" id="ARBA00019066"/>
    </source>
</evidence>
<dbReference type="Pfam" id="PF09712">
    <property type="entry name" value="PHA_synth_III_E"/>
    <property type="match status" value="1"/>
</dbReference>
<dbReference type="InterPro" id="IPR010123">
    <property type="entry name" value="PHA_synth_III_E"/>
</dbReference>
<organism evidence="4">
    <name type="scientific">sediment metagenome</name>
    <dbReference type="NCBI Taxonomy" id="749907"/>
    <lineage>
        <taxon>unclassified sequences</taxon>
        <taxon>metagenomes</taxon>
        <taxon>ecological metagenomes</taxon>
    </lineage>
</organism>
<sequence length="301" mass="35038">MAENEKIQTDPAAWMSAWTKSTTDFWRQMLGAQADSGPGTSGKNPASQAQKMLLSGTKMLHLMLAKMSDPASISATLQGMDTLPEISMNMIQQGVNSYVEMQKQWTEQISRIGGHTEAYKFEGIDENVFKTWKETYEKEFQKFFNVPALGLTRFYQERINRLMDEANQFQVALSEFLYMFSVPFEKTAKVMQEKTEEMMEQGGVPSDFKDYYNMYIKILEGHYMTLLQSPEYVHVMSDTINALVRYKQSREEVLYDMLNTLPIPTNKDMDELYKEFHLLKQRVREHAKRMDRLEEAILPQE</sequence>
<comment type="pathway">
    <text evidence="1">Biopolymer metabolism; poly-(R)-3-hydroxybutanoate biosynthesis.</text>
</comment>
<reference evidence="4" key="2">
    <citation type="journal article" date="2011" name="Microb. Ecol.">
        <title>Taxonomic and Functional Metagenomic Profiling of the Microbial Community in the Anoxic Sediment of a Sub-saline Shallow Lake (Laguna de Carrizo, Central Spain).</title>
        <authorList>
            <person name="Ferrer M."/>
            <person name="Guazzaroni M.E."/>
            <person name="Richter M."/>
            <person name="Garcia-Salamanca A."/>
            <person name="Yarza P."/>
            <person name="Suarez-Suarez A."/>
            <person name="Solano J."/>
            <person name="Alcaide M."/>
            <person name="van Dillewijn P."/>
            <person name="Molina-Henares M.A."/>
            <person name="Lopez-Cortes N."/>
            <person name="Al-Ramahi Y."/>
            <person name="Guerrero C."/>
            <person name="Acosta A."/>
            <person name="de Eugenio L.I."/>
            <person name="Martinez V."/>
            <person name="Marques S."/>
            <person name="Rojo F."/>
            <person name="Santero E."/>
            <person name="Genilloud O."/>
            <person name="Perez-Perez J."/>
            <person name="Rossello-Mora R."/>
            <person name="Ramos J.L."/>
        </authorList>
    </citation>
    <scope>NUCLEOTIDE SEQUENCE</scope>
</reference>